<dbReference type="PROSITE" id="PS51294">
    <property type="entry name" value="HTH_MYB"/>
    <property type="match status" value="1"/>
</dbReference>
<proteinExistence type="predicted"/>
<feature type="domain" description="HTH myb-type" evidence="1">
    <location>
        <begin position="1"/>
        <end position="53"/>
    </location>
</feature>
<dbReference type="InterPro" id="IPR001005">
    <property type="entry name" value="SANT/Myb"/>
</dbReference>
<accession>A0A9N9CE93</accession>
<evidence type="ECO:0000313" key="2">
    <source>
        <dbReference type="EMBL" id="CAG8598664.1"/>
    </source>
</evidence>
<dbReference type="InterPro" id="IPR017930">
    <property type="entry name" value="Myb_dom"/>
</dbReference>
<dbReference type="SUPFAM" id="SSF46689">
    <property type="entry name" value="Homeodomain-like"/>
    <property type="match status" value="1"/>
</dbReference>
<dbReference type="Proteomes" id="UP000789375">
    <property type="component" value="Unassembled WGS sequence"/>
</dbReference>
<name>A0A9N9CE93_FUNMO</name>
<comment type="caution">
    <text evidence="2">The sequence shown here is derived from an EMBL/GenBank/DDBJ whole genome shotgun (WGS) entry which is preliminary data.</text>
</comment>
<protein>
    <submittedName>
        <fullName evidence="2">13591_t:CDS:1</fullName>
    </submittedName>
</protein>
<gene>
    <name evidence="2" type="ORF">FMOSSE_LOCUS8827</name>
</gene>
<reference evidence="2" key="1">
    <citation type="submission" date="2021-06" db="EMBL/GenBank/DDBJ databases">
        <authorList>
            <person name="Kallberg Y."/>
            <person name="Tangrot J."/>
            <person name="Rosling A."/>
        </authorList>
    </citation>
    <scope>NUCLEOTIDE SEQUENCE</scope>
    <source>
        <strain evidence="2">87-6 pot B 2015</strain>
    </source>
</reference>
<evidence type="ECO:0000259" key="1">
    <source>
        <dbReference type="PROSITE" id="PS51294"/>
    </source>
</evidence>
<keyword evidence="3" id="KW-1185">Reference proteome</keyword>
<dbReference type="InterPro" id="IPR009057">
    <property type="entry name" value="Homeodomain-like_sf"/>
</dbReference>
<sequence length="156" mass="18575">MTTFSEDDNDRFLQLMSKLEDGPKRFQMVSKEMSDYTPEQLSNHWNDYLDPELSYRNFLTIDEKRFIINMAPYYNKSTAIRDKVCWKELRNDLRMKYGHLHPIKRIRNVWYNRKKRYYRAARAAKKTAKTASDTVDPPSIDLDVTSRISIASLLNP</sequence>
<dbReference type="CDD" id="cd00167">
    <property type="entry name" value="SANT"/>
    <property type="match status" value="1"/>
</dbReference>
<evidence type="ECO:0000313" key="3">
    <source>
        <dbReference type="Proteomes" id="UP000789375"/>
    </source>
</evidence>
<dbReference type="AlphaFoldDB" id="A0A9N9CE93"/>
<dbReference type="EMBL" id="CAJVPP010002402">
    <property type="protein sequence ID" value="CAG8598664.1"/>
    <property type="molecule type" value="Genomic_DNA"/>
</dbReference>
<organism evidence="2 3">
    <name type="scientific">Funneliformis mosseae</name>
    <name type="common">Endomycorrhizal fungus</name>
    <name type="synonym">Glomus mosseae</name>
    <dbReference type="NCBI Taxonomy" id="27381"/>
    <lineage>
        <taxon>Eukaryota</taxon>
        <taxon>Fungi</taxon>
        <taxon>Fungi incertae sedis</taxon>
        <taxon>Mucoromycota</taxon>
        <taxon>Glomeromycotina</taxon>
        <taxon>Glomeromycetes</taxon>
        <taxon>Glomerales</taxon>
        <taxon>Glomeraceae</taxon>
        <taxon>Funneliformis</taxon>
    </lineage>
</organism>